<feature type="domain" description="Thioredoxin" evidence="2">
    <location>
        <begin position="1"/>
        <end position="162"/>
    </location>
</feature>
<dbReference type="PROSITE" id="PS51352">
    <property type="entry name" value="THIOREDOXIN_2"/>
    <property type="match status" value="1"/>
</dbReference>
<evidence type="ECO:0000256" key="1">
    <source>
        <dbReference type="ARBA" id="ARBA00023284"/>
    </source>
</evidence>
<keyword evidence="4" id="KW-1185">Reference proteome</keyword>
<dbReference type="OrthoDB" id="6399635at2"/>
<dbReference type="Pfam" id="PF00578">
    <property type="entry name" value="AhpC-TSA"/>
    <property type="match status" value="1"/>
</dbReference>
<reference evidence="3 4" key="1">
    <citation type="submission" date="2019-05" db="EMBL/GenBank/DDBJ databases">
        <authorList>
            <person name="Qu J.-H."/>
        </authorList>
    </citation>
    <scope>NUCLEOTIDE SEQUENCE [LARGE SCALE GENOMIC DNA]</scope>
    <source>
        <strain evidence="3 4">T17</strain>
    </source>
</reference>
<dbReference type="InterPro" id="IPR050553">
    <property type="entry name" value="Thioredoxin_ResA/DsbE_sf"/>
</dbReference>
<dbReference type="PROSITE" id="PS00194">
    <property type="entry name" value="THIOREDOXIN_1"/>
    <property type="match status" value="1"/>
</dbReference>
<accession>A0A5R9KYG7</accession>
<keyword evidence="1" id="KW-0676">Redox-active center</keyword>
<dbReference type="InterPro" id="IPR017937">
    <property type="entry name" value="Thioredoxin_CS"/>
</dbReference>
<dbReference type="PANTHER" id="PTHR42852">
    <property type="entry name" value="THIOL:DISULFIDE INTERCHANGE PROTEIN DSBE"/>
    <property type="match status" value="1"/>
</dbReference>
<dbReference type="InterPro" id="IPR000866">
    <property type="entry name" value="AhpC/TSA"/>
</dbReference>
<dbReference type="EMBL" id="VCEJ01000004">
    <property type="protein sequence ID" value="TLV01356.1"/>
    <property type="molecule type" value="Genomic_DNA"/>
</dbReference>
<dbReference type="Proteomes" id="UP000306402">
    <property type="component" value="Unassembled WGS sequence"/>
</dbReference>
<dbReference type="CDD" id="cd02966">
    <property type="entry name" value="TlpA_like_family"/>
    <property type="match status" value="1"/>
</dbReference>
<evidence type="ECO:0000313" key="4">
    <source>
        <dbReference type="Proteomes" id="UP000306402"/>
    </source>
</evidence>
<evidence type="ECO:0000313" key="3">
    <source>
        <dbReference type="EMBL" id="TLV01356.1"/>
    </source>
</evidence>
<name>A0A5R9KYG7_9BACT</name>
<dbReference type="SUPFAM" id="SSF52833">
    <property type="entry name" value="Thioredoxin-like"/>
    <property type="match status" value="1"/>
</dbReference>
<proteinExistence type="predicted"/>
<dbReference type="PANTHER" id="PTHR42852:SF13">
    <property type="entry name" value="PROTEIN DIPZ"/>
    <property type="match status" value="1"/>
</dbReference>
<dbReference type="RefSeq" id="WP_138366727.1">
    <property type="nucleotide sequence ID" value="NZ_VCEJ01000004.1"/>
</dbReference>
<dbReference type="AlphaFoldDB" id="A0A5R9KYG7"/>
<dbReference type="GO" id="GO:0016491">
    <property type="term" value="F:oxidoreductase activity"/>
    <property type="evidence" value="ECO:0007669"/>
    <property type="project" value="InterPro"/>
</dbReference>
<dbReference type="GO" id="GO:0016209">
    <property type="term" value="F:antioxidant activity"/>
    <property type="evidence" value="ECO:0007669"/>
    <property type="project" value="InterPro"/>
</dbReference>
<sequence length="162" mass="18630">MVGYQKWLFVLILFCLGHIAYPQQIRVIKYLELREILDKPGDSTLVVNFWATWCLPCVTELPHFEKISAQYAKKKVKVLLVSLDAASLLKKKVEPFVVRKGIKSAKVVLLNEPDYNSWIDKVSPEWSGALPFTLIIDSKTRKSYERPFTEAELAAELKTFIQ</sequence>
<evidence type="ECO:0000259" key="2">
    <source>
        <dbReference type="PROSITE" id="PS51352"/>
    </source>
</evidence>
<dbReference type="Gene3D" id="3.40.30.10">
    <property type="entry name" value="Glutaredoxin"/>
    <property type="match status" value="1"/>
</dbReference>
<comment type="caution">
    <text evidence="3">The sequence shown here is derived from an EMBL/GenBank/DDBJ whole genome shotgun (WGS) entry which is preliminary data.</text>
</comment>
<organism evidence="3 4">
    <name type="scientific">Dyadobacter luticola</name>
    <dbReference type="NCBI Taxonomy" id="1979387"/>
    <lineage>
        <taxon>Bacteria</taxon>
        <taxon>Pseudomonadati</taxon>
        <taxon>Bacteroidota</taxon>
        <taxon>Cytophagia</taxon>
        <taxon>Cytophagales</taxon>
        <taxon>Spirosomataceae</taxon>
        <taxon>Dyadobacter</taxon>
    </lineage>
</organism>
<dbReference type="InterPro" id="IPR036249">
    <property type="entry name" value="Thioredoxin-like_sf"/>
</dbReference>
<protein>
    <submittedName>
        <fullName evidence="3">TlpA family protein disulfide reductase</fullName>
    </submittedName>
</protein>
<gene>
    <name evidence="3" type="ORF">FEN17_18145</name>
</gene>
<dbReference type="InterPro" id="IPR013766">
    <property type="entry name" value="Thioredoxin_domain"/>
</dbReference>